<dbReference type="PANTHER" id="PTHR12526">
    <property type="entry name" value="GLYCOSYLTRANSFERASE"/>
    <property type="match status" value="1"/>
</dbReference>
<dbReference type="SUPFAM" id="SSF53756">
    <property type="entry name" value="UDP-Glycosyltransferase/glycogen phosphorylase"/>
    <property type="match status" value="1"/>
</dbReference>
<protein>
    <submittedName>
        <fullName evidence="3">Glycosyltransferase involved in cell wall bisynthesis</fullName>
    </submittedName>
</protein>
<evidence type="ECO:0000259" key="2">
    <source>
        <dbReference type="Pfam" id="PF13439"/>
    </source>
</evidence>
<evidence type="ECO:0000313" key="3">
    <source>
        <dbReference type="EMBL" id="SEF65712.1"/>
    </source>
</evidence>
<dbReference type="RefSeq" id="WP_235011324.1">
    <property type="nucleotide sequence ID" value="NZ_FNVA01000001.1"/>
</dbReference>
<dbReference type="EMBL" id="FNVA01000001">
    <property type="protein sequence ID" value="SEF65712.1"/>
    <property type="molecule type" value="Genomic_DNA"/>
</dbReference>
<dbReference type="InterPro" id="IPR001296">
    <property type="entry name" value="Glyco_trans_1"/>
</dbReference>
<gene>
    <name evidence="3" type="ORF">SAMN05421819_0721</name>
</gene>
<proteinExistence type="predicted"/>
<dbReference type="Pfam" id="PF13439">
    <property type="entry name" value="Glyco_transf_4"/>
    <property type="match status" value="1"/>
</dbReference>
<feature type="domain" description="Glycosyltransferase subfamily 4-like N-terminal" evidence="2">
    <location>
        <begin position="27"/>
        <end position="180"/>
    </location>
</feature>
<dbReference type="CDD" id="cd03801">
    <property type="entry name" value="GT4_PimA-like"/>
    <property type="match status" value="1"/>
</dbReference>
<name>A0A1H5TS56_9BACT</name>
<keyword evidence="4" id="KW-1185">Reference proteome</keyword>
<evidence type="ECO:0000313" key="4">
    <source>
        <dbReference type="Proteomes" id="UP000236728"/>
    </source>
</evidence>
<dbReference type="InterPro" id="IPR028098">
    <property type="entry name" value="Glyco_trans_4-like_N"/>
</dbReference>
<dbReference type="Gene3D" id="3.40.50.2000">
    <property type="entry name" value="Glycogen Phosphorylase B"/>
    <property type="match status" value="1"/>
</dbReference>
<dbReference type="AlphaFoldDB" id="A0A1H5TS56"/>
<sequence>MPGADAPFDIRESPGPIDLFITEVEQFGGAERSLLALARWLHGHGRRVQVLCYVDRCGLGHYAEFPLPVKQLLPEGGSVVAKVRALRTYVRGLSKEGPRILASGYQPALHLTLAGARGFHCLMHDTPALFSDAGSGGVKAKLRTAISNTIIGRGMRRGGTMIVTSEFLRDDCLREFGAPAVIARMGGLGAPRGFQRRLAVHELRLLSVCRIEANKRIEWMLESLAELERGPEPLSASIDWRLDLAGRGALLQAMQARAQELGLDARVTFHGFVPDTELERMYDRAHAFLMPAVQGYGIPAIEALERGLPVLLHRESGVSDILLETPWAVVMRGGQEEMTPALRKLIHLTRSETVLNAPEPVLPSEDGWAEQVALLCGYVGQGYIL</sequence>
<dbReference type="Pfam" id="PF00534">
    <property type="entry name" value="Glycos_transf_1"/>
    <property type="match status" value="1"/>
</dbReference>
<feature type="domain" description="Glycosyl transferase family 1" evidence="1">
    <location>
        <begin position="202"/>
        <end position="347"/>
    </location>
</feature>
<organism evidence="3 4">
    <name type="scientific">Bryocella elongata</name>
    <dbReference type="NCBI Taxonomy" id="863522"/>
    <lineage>
        <taxon>Bacteria</taxon>
        <taxon>Pseudomonadati</taxon>
        <taxon>Acidobacteriota</taxon>
        <taxon>Terriglobia</taxon>
        <taxon>Terriglobales</taxon>
        <taxon>Acidobacteriaceae</taxon>
        <taxon>Bryocella</taxon>
    </lineage>
</organism>
<accession>A0A1H5TS56</accession>
<keyword evidence="3" id="KW-0808">Transferase</keyword>
<evidence type="ECO:0000259" key="1">
    <source>
        <dbReference type="Pfam" id="PF00534"/>
    </source>
</evidence>
<dbReference type="Proteomes" id="UP000236728">
    <property type="component" value="Unassembled WGS sequence"/>
</dbReference>
<dbReference type="GO" id="GO:0016757">
    <property type="term" value="F:glycosyltransferase activity"/>
    <property type="evidence" value="ECO:0007669"/>
    <property type="project" value="InterPro"/>
</dbReference>
<reference evidence="3 4" key="1">
    <citation type="submission" date="2016-10" db="EMBL/GenBank/DDBJ databases">
        <authorList>
            <person name="de Groot N.N."/>
        </authorList>
    </citation>
    <scope>NUCLEOTIDE SEQUENCE [LARGE SCALE GENOMIC DNA]</scope>
    <source>
        <strain evidence="3 4">DSM 22489</strain>
    </source>
</reference>